<feature type="domain" description="USP" evidence="1">
    <location>
        <begin position="1"/>
        <end position="67"/>
    </location>
</feature>
<dbReference type="Proteomes" id="UP000279833">
    <property type="component" value="Unassembled WGS sequence"/>
</dbReference>
<dbReference type="AlphaFoldDB" id="A0A3P8KFK5"/>
<organism evidence="2 3">
    <name type="scientific">Schistosoma curassoni</name>
    <dbReference type="NCBI Taxonomy" id="6186"/>
    <lineage>
        <taxon>Eukaryota</taxon>
        <taxon>Metazoa</taxon>
        <taxon>Spiralia</taxon>
        <taxon>Lophotrochozoa</taxon>
        <taxon>Platyhelminthes</taxon>
        <taxon>Trematoda</taxon>
        <taxon>Digenea</taxon>
        <taxon>Strigeidida</taxon>
        <taxon>Schistosomatoidea</taxon>
        <taxon>Schistosomatidae</taxon>
        <taxon>Schistosoma</taxon>
    </lineage>
</organism>
<evidence type="ECO:0000313" key="2">
    <source>
        <dbReference type="EMBL" id="VDP77586.1"/>
    </source>
</evidence>
<reference evidence="2 3" key="1">
    <citation type="submission" date="2018-11" db="EMBL/GenBank/DDBJ databases">
        <authorList>
            <consortium name="Pathogen Informatics"/>
        </authorList>
    </citation>
    <scope>NUCLEOTIDE SEQUENCE [LARGE SCALE GENOMIC DNA]</scope>
    <source>
        <strain>Dakar</strain>
        <strain evidence="3">Senegal</strain>
    </source>
</reference>
<proteinExistence type="predicted"/>
<dbReference type="EMBL" id="UZAK01048254">
    <property type="protein sequence ID" value="VDP77586.1"/>
    <property type="molecule type" value="Genomic_DNA"/>
</dbReference>
<evidence type="ECO:0000259" key="1">
    <source>
        <dbReference type="PROSITE" id="PS50235"/>
    </source>
</evidence>
<dbReference type="InterPro" id="IPR028889">
    <property type="entry name" value="USP"/>
</dbReference>
<dbReference type="GO" id="GO:0016579">
    <property type="term" value="P:protein deubiquitination"/>
    <property type="evidence" value="ECO:0007669"/>
    <property type="project" value="InterPro"/>
</dbReference>
<accession>A0A3P8KFK5</accession>
<gene>
    <name evidence="2" type="ORF">SCUD_LOCUS22065</name>
</gene>
<dbReference type="InterPro" id="IPR001394">
    <property type="entry name" value="Peptidase_C19_UCH"/>
</dbReference>
<dbReference type="SUPFAM" id="SSF54001">
    <property type="entry name" value="Cysteine proteinases"/>
    <property type="match status" value="1"/>
</dbReference>
<dbReference type="GO" id="GO:0004843">
    <property type="term" value="F:cysteine-type deubiquitinase activity"/>
    <property type="evidence" value="ECO:0007669"/>
    <property type="project" value="InterPro"/>
</dbReference>
<dbReference type="PROSITE" id="PS50235">
    <property type="entry name" value="USP_3"/>
    <property type="match status" value="1"/>
</dbReference>
<dbReference type="Pfam" id="PF00443">
    <property type="entry name" value="UCH"/>
    <property type="match status" value="1"/>
</dbReference>
<evidence type="ECO:0000313" key="3">
    <source>
        <dbReference type="Proteomes" id="UP000279833"/>
    </source>
</evidence>
<protein>
    <recommendedName>
        <fullName evidence="1">USP domain-containing protein</fullName>
    </recommendedName>
</protein>
<name>A0A3P8KFK5_9TREM</name>
<keyword evidence="3" id="KW-1185">Reference proteome</keyword>
<feature type="non-terminal residue" evidence="2">
    <location>
        <position position="93"/>
    </location>
</feature>
<sequence length="93" mass="10485">MNRHTTYDLIANIVHDGPPTPGSGTHRIHLVHRGTGKWFELQDLHVSEVLPQMIPLSETLIQVWAVNKSIPNPCFVEPVKVIDEEIGEETKPE</sequence>
<dbReference type="InterPro" id="IPR038765">
    <property type="entry name" value="Papain-like_cys_pep_sf"/>
</dbReference>
<dbReference type="Gene3D" id="3.90.70.10">
    <property type="entry name" value="Cysteine proteinases"/>
    <property type="match status" value="1"/>
</dbReference>